<accession>A0ABW4R926</accession>
<dbReference type="Gene3D" id="3.10.129.10">
    <property type="entry name" value="Hotdog Thioesterase"/>
    <property type="match status" value="1"/>
</dbReference>
<evidence type="ECO:0000256" key="3">
    <source>
        <dbReference type="ARBA" id="ARBA00036002"/>
    </source>
</evidence>
<evidence type="ECO:0000256" key="2">
    <source>
        <dbReference type="ARBA" id="ARBA00035880"/>
    </source>
</evidence>
<dbReference type="NCBIfam" id="TIGR00369">
    <property type="entry name" value="unchar_dom_1"/>
    <property type="match status" value="1"/>
</dbReference>
<dbReference type="InterPro" id="IPR006683">
    <property type="entry name" value="Thioestr_dom"/>
</dbReference>
<dbReference type="EMBL" id="JBHUEN010000043">
    <property type="protein sequence ID" value="MFD1882530.1"/>
    <property type="molecule type" value="Genomic_DNA"/>
</dbReference>
<feature type="domain" description="Thioesterase" evidence="8">
    <location>
        <begin position="53"/>
        <end position="123"/>
    </location>
</feature>
<dbReference type="RefSeq" id="WP_379143218.1">
    <property type="nucleotide sequence ID" value="NZ_JBHUEN010000043.1"/>
</dbReference>
<protein>
    <recommendedName>
        <fullName evidence="6">Medium/long-chain acyl-CoA thioesterase YigI</fullName>
        <ecNumber evidence="5">3.1.2.20</ecNumber>
    </recommendedName>
</protein>
<comment type="catalytic activity">
    <reaction evidence="2">
        <text>a fatty acyl-CoA + H2O = a fatty acid + CoA + H(+)</text>
        <dbReference type="Rhea" id="RHEA:16781"/>
        <dbReference type="ChEBI" id="CHEBI:15377"/>
        <dbReference type="ChEBI" id="CHEBI:15378"/>
        <dbReference type="ChEBI" id="CHEBI:28868"/>
        <dbReference type="ChEBI" id="CHEBI:57287"/>
        <dbReference type="ChEBI" id="CHEBI:77636"/>
        <dbReference type="EC" id="3.1.2.20"/>
    </reaction>
</comment>
<dbReference type="InterPro" id="IPR029069">
    <property type="entry name" value="HotDog_dom_sf"/>
</dbReference>
<dbReference type="EC" id="3.1.2.20" evidence="5"/>
<evidence type="ECO:0000256" key="6">
    <source>
        <dbReference type="ARBA" id="ARBA00040062"/>
    </source>
</evidence>
<dbReference type="Proteomes" id="UP001597213">
    <property type="component" value="Unassembled WGS sequence"/>
</dbReference>
<comment type="similarity">
    <text evidence="4">Belongs to the YigI thioesterase family.</text>
</comment>
<dbReference type="CDD" id="cd03443">
    <property type="entry name" value="PaaI_thioesterase"/>
    <property type="match status" value="1"/>
</dbReference>
<keyword evidence="10" id="KW-1185">Reference proteome</keyword>
<proteinExistence type="inferred from homology"/>
<evidence type="ECO:0000256" key="7">
    <source>
        <dbReference type="ARBA" id="ARBA00048062"/>
    </source>
</evidence>
<evidence type="ECO:0000313" key="10">
    <source>
        <dbReference type="Proteomes" id="UP001597213"/>
    </source>
</evidence>
<evidence type="ECO:0000256" key="5">
    <source>
        <dbReference type="ARBA" id="ARBA00038894"/>
    </source>
</evidence>
<evidence type="ECO:0000313" key="9">
    <source>
        <dbReference type="EMBL" id="MFD1882530.1"/>
    </source>
</evidence>
<dbReference type="PANTHER" id="PTHR43240">
    <property type="entry name" value="1,4-DIHYDROXY-2-NAPHTHOYL-COA THIOESTERASE 1"/>
    <property type="match status" value="1"/>
</dbReference>
<dbReference type="PANTHER" id="PTHR43240:SF20">
    <property type="entry name" value="MEDIUM_LONG-CHAIN ACYL-COA THIOESTERASE YIGI"/>
    <property type="match status" value="1"/>
</dbReference>
<comment type="catalytic activity">
    <reaction evidence="7">
        <text>a medium-chain fatty acyl-CoA + H2O = a medium-chain fatty acid + CoA + H(+)</text>
        <dbReference type="Rhea" id="RHEA:68184"/>
        <dbReference type="ChEBI" id="CHEBI:15377"/>
        <dbReference type="ChEBI" id="CHEBI:15378"/>
        <dbReference type="ChEBI" id="CHEBI:57287"/>
        <dbReference type="ChEBI" id="CHEBI:59558"/>
        <dbReference type="ChEBI" id="CHEBI:90546"/>
    </reaction>
</comment>
<sequence>MSLDPRVEQKVRDSFARQTMMQTLGATMAALGPGTCRITAPILPTSLQQQGAGHGGLSFSIGDSAAGYAALTLIPPEAEVMTVEMKINFMSPALGARLVAEGRVIRPGRRIMVVASDVWAEDEAGARRYVAVLQGTMIPV</sequence>
<dbReference type="InterPro" id="IPR003736">
    <property type="entry name" value="PAAI_dom"/>
</dbReference>
<organism evidence="9 10">
    <name type="scientific">Paracoccus pacificus</name>
    <dbReference type="NCBI Taxonomy" id="1463598"/>
    <lineage>
        <taxon>Bacteria</taxon>
        <taxon>Pseudomonadati</taxon>
        <taxon>Pseudomonadota</taxon>
        <taxon>Alphaproteobacteria</taxon>
        <taxon>Rhodobacterales</taxon>
        <taxon>Paracoccaceae</taxon>
        <taxon>Paracoccus</taxon>
    </lineage>
</organism>
<gene>
    <name evidence="9" type="ORF">ACFSCT_12480</name>
</gene>
<evidence type="ECO:0000256" key="1">
    <source>
        <dbReference type="ARBA" id="ARBA00022801"/>
    </source>
</evidence>
<comment type="caution">
    <text evidence="9">The sequence shown here is derived from an EMBL/GenBank/DDBJ whole genome shotgun (WGS) entry which is preliminary data.</text>
</comment>
<dbReference type="SUPFAM" id="SSF54637">
    <property type="entry name" value="Thioesterase/thiol ester dehydrase-isomerase"/>
    <property type="match status" value="1"/>
</dbReference>
<keyword evidence="1 9" id="KW-0378">Hydrolase</keyword>
<comment type="catalytic activity">
    <reaction evidence="3">
        <text>a long-chain fatty acyl-CoA + H2O = a long-chain fatty acid + CoA + H(+)</text>
        <dbReference type="Rhea" id="RHEA:67680"/>
        <dbReference type="ChEBI" id="CHEBI:15377"/>
        <dbReference type="ChEBI" id="CHEBI:15378"/>
        <dbReference type="ChEBI" id="CHEBI:57287"/>
        <dbReference type="ChEBI" id="CHEBI:57560"/>
        <dbReference type="ChEBI" id="CHEBI:83139"/>
    </reaction>
</comment>
<dbReference type="Pfam" id="PF03061">
    <property type="entry name" value="4HBT"/>
    <property type="match status" value="1"/>
</dbReference>
<dbReference type="GO" id="GO:0016787">
    <property type="term" value="F:hydrolase activity"/>
    <property type="evidence" value="ECO:0007669"/>
    <property type="project" value="UniProtKB-KW"/>
</dbReference>
<evidence type="ECO:0000259" key="8">
    <source>
        <dbReference type="Pfam" id="PF03061"/>
    </source>
</evidence>
<name>A0ABW4R926_9RHOB</name>
<evidence type="ECO:0000256" key="4">
    <source>
        <dbReference type="ARBA" id="ARBA00038381"/>
    </source>
</evidence>
<reference evidence="10" key="1">
    <citation type="journal article" date="2019" name="Int. J. Syst. Evol. Microbiol.">
        <title>The Global Catalogue of Microorganisms (GCM) 10K type strain sequencing project: providing services to taxonomists for standard genome sequencing and annotation.</title>
        <authorList>
            <consortium name="The Broad Institute Genomics Platform"/>
            <consortium name="The Broad Institute Genome Sequencing Center for Infectious Disease"/>
            <person name="Wu L."/>
            <person name="Ma J."/>
        </authorList>
    </citation>
    <scope>NUCLEOTIDE SEQUENCE [LARGE SCALE GENOMIC DNA]</scope>
    <source>
        <strain evidence="10">CCUG 56029</strain>
    </source>
</reference>